<feature type="region of interest" description="Disordered" evidence="1">
    <location>
        <begin position="249"/>
        <end position="287"/>
    </location>
</feature>
<dbReference type="EMBL" id="JBAMIC010000004">
    <property type="protein sequence ID" value="KAK7107148.1"/>
    <property type="molecule type" value="Genomic_DNA"/>
</dbReference>
<evidence type="ECO:0000256" key="3">
    <source>
        <dbReference type="SAM" id="SignalP"/>
    </source>
</evidence>
<accession>A0AAN9GFK4</accession>
<proteinExistence type="predicted"/>
<feature type="compositionally biased region" description="Polar residues" evidence="1">
    <location>
        <begin position="94"/>
        <end position="106"/>
    </location>
</feature>
<keyword evidence="3" id="KW-0732">Signal</keyword>
<dbReference type="AlphaFoldDB" id="A0AAN9GFK4"/>
<reference evidence="4 5" key="1">
    <citation type="submission" date="2024-02" db="EMBL/GenBank/DDBJ databases">
        <title>Chromosome-scale genome assembly of the rough periwinkle Littorina saxatilis.</title>
        <authorList>
            <person name="De Jode A."/>
            <person name="Faria R."/>
            <person name="Formenti G."/>
            <person name="Sims Y."/>
            <person name="Smith T.P."/>
            <person name="Tracey A."/>
            <person name="Wood J.M.D."/>
            <person name="Zagrodzka Z.B."/>
            <person name="Johannesson K."/>
            <person name="Butlin R.K."/>
            <person name="Leder E.H."/>
        </authorList>
    </citation>
    <scope>NUCLEOTIDE SEQUENCE [LARGE SCALE GENOMIC DNA]</scope>
    <source>
        <strain evidence="4">Snail1</strain>
        <tissue evidence="4">Muscle</tissue>
    </source>
</reference>
<keyword evidence="2" id="KW-0472">Membrane</keyword>
<feature type="transmembrane region" description="Helical" evidence="2">
    <location>
        <begin position="392"/>
        <end position="417"/>
    </location>
</feature>
<feature type="compositionally biased region" description="Basic and acidic residues" evidence="1">
    <location>
        <begin position="83"/>
        <end position="93"/>
    </location>
</feature>
<evidence type="ECO:0000256" key="1">
    <source>
        <dbReference type="SAM" id="MobiDB-lite"/>
    </source>
</evidence>
<gene>
    <name evidence="4" type="ORF">V1264_015112</name>
</gene>
<keyword evidence="5" id="KW-1185">Reference proteome</keyword>
<feature type="signal peptide" evidence="3">
    <location>
        <begin position="1"/>
        <end position="22"/>
    </location>
</feature>
<comment type="caution">
    <text evidence="4">The sequence shown here is derived from an EMBL/GenBank/DDBJ whole genome shotgun (WGS) entry which is preliminary data.</text>
</comment>
<evidence type="ECO:0000256" key="2">
    <source>
        <dbReference type="SAM" id="Phobius"/>
    </source>
</evidence>
<evidence type="ECO:0008006" key="6">
    <source>
        <dbReference type="Google" id="ProtNLM"/>
    </source>
</evidence>
<dbReference type="Gene3D" id="2.170.300.10">
    <property type="entry name" value="Tie2 ligand-binding domain superfamily"/>
    <property type="match status" value="1"/>
</dbReference>
<feature type="chain" id="PRO_5043026310" description="EGF-like domain-containing protein" evidence="3">
    <location>
        <begin position="23"/>
        <end position="424"/>
    </location>
</feature>
<feature type="region of interest" description="Disordered" evidence="1">
    <location>
        <begin position="82"/>
        <end position="123"/>
    </location>
</feature>
<protein>
    <recommendedName>
        <fullName evidence="6">EGF-like domain-containing protein</fullName>
    </recommendedName>
</protein>
<evidence type="ECO:0000313" key="5">
    <source>
        <dbReference type="Proteomes" id="UP001374579"/>
    </source>
</evidence>
<sequence>MRAPLFHVFVCVTLQCFSFTQATSGTGQEGCTTRLDFIPQAAITTTGFNSGDALQVMCFTSLWPSTSPSLLSLTLGVYTSESAESRNNEKSDSGKSTANKGTNSGANAGKNKRADKSGQRTADSAAVTLVKTDMAKLAFPGPSARDSYRGFPNVTLSPGFEGKGVSAMAHVPSSDIGLGLEVRMSSVTCDLAFRAFFCTASSCEADKTSGAGCGARLVETLVSPAVVVKGCPSTQGSDQFATPRCTQSRLLTGPEEGPDITGEQTPGRDFIKSSLGDDDDKDSDTSEQKTLTDDELCNQHTNLCEHHCGHCVGGDKNCKMGACTSGCLPGYVGRSCNMSCPQGYWGDSCATKCKCQLNCTCASSDGLCICDHQVLASAAETSQTEGQEEVSAYIIMGVSFAGGFIVGASLAGVCWCVKMSDSEF</sequence>
<keyword evidence="2" id="KW-1133">Transmembrane helix</keyword>
<name>A0AAN9GFK4_9CAEN</name>
<dbReference type="Proteomes" id="UP001374579">
    <property type="component" value="Unassembled WGS sequence"/>
</dbReference>
<keyword evidence="2" id="KW-0812">Transmembrane</keyword>
<evidence type="ECO:0000313" key="4">
    <source>
        <dbReference type="EMBL" id="KAK7107148.1"/>
    </source>
</evidence>
<organism evidence="4 5">
    <name type="scientific">Littorina saxatilis</name>
    <dbReference type="NCBI Taxonomy" id="31220"/>
    <lineage>
        <taxon>Eukaryota</taxon>
        <taxon>Metazoa</taxon>
        <taxon>Spiralia</taxon>
        <taxon>Lophotrochozoa</taxon>
        <taxon>Mollusca</taxon>
        <taxon>Gastropoda</taxon>
        <taxon>Caenogastropoda</taxon>
        <taxon>Littorinimorpha</taxon>
        <taxon>Littorinoidea</taxon>
        <taxon>Littorinidae</taxon>
        <taxon>Littorina</taxon>
    </lineage>
</organism>